<dbReference type="Pfam" id="PF10510">
    <property type="entry name" value="PIG-S"/>
    <property type="match status" value="1"/>
</dbReference>
<dbReference type="InterPro" id="IPR019540">
    <property type="entry name" value="PtdIno-glycan_biosynth_class_S"/>
</dbReference>
<dbReference type="GO" id="GO:0016255">
    <property type="term" value="P:attachment of GPI anchor to protein"/>
    <property type="evidence" value="ECO:0007669"/>
    <property type="project" value="InterPro"/>
</dbReference>
<evidence type="ECO:0000256" key="7">
    <source>
        <dbReference type="ARBA" id="ARBA00022989"/>
    </source>
</evidence>
<dbReference type="PANTHER" id="PTHR21072:SF13">
    <property type="entry name" value="GPI TRANSAMIDASE COMPONENT PIG-S"/>
    <property type="match status" value="1"/>
</dbReference>
<dbReference type="RefSeq" id="XP_018736367.1">
    <property type="nucleotide sequence ID" value="XM_018881939.1"/>
</dbReference>
<evidence type="ECO:0000256" key="6">
    <source>
        <dbReference type="ARBA" id="ARBA00022824"/>
    </source>
</evidence>
<evidence type="ECO:0000256" key="3">
    <source>
        <dbReference type="ARBA" id="ARBA00005316"/>
    </source>
</evidence>
<dbReference type="UniPathway" id="UPA00196"/>
<reference evidence="11 12" key="1">
    <citation type="submission" date="2016-02" db="EMBL/GenBank/DDBJ databases">
        <title>Complete genome sequence and transcriptome regulation of the pentose utilising yeast Sugiyamaella lignohabitans.</title>
        <authorList>
            <person name="Bellasio M."/>
            <person name="Peymann A."/>
            <person name="Valli M."/>
            <person name="Sipitzky M."/>
            <person name="Graf A."/>
            <person name="Sauer M."/>
            <person name="Marx H."/>
            <person name="Mattanovich D."/>
        </authorList>
    </citation>
    <scope>NUCLEOTIDE SEQUENCE [LARGE SCALE GENOMIC DNA]</scope>
    <source>
        <strain evidence="11 12">CBS 10342</strain>
    </source>
</reference>
<keyword evidence="8 10" id="KW-0472">Membrane</keyword>
<comment type="pathway">
    <text evidence="2">Glycolipid biosynthesis; glycosylphosphatidylinositol-anchor biosynthesis.</text>
</comment>
<dbReference type="GO" id="GO:0042765">
    <property type="term" value="C:GPI-anchor transamidase complex"/>
    <property type="evidence" value="ECO:0007669"/>
    <property type="project" value="InterPro"/>
</dbReference>
<dbReference type="OrthoDB" id="28748at2759"/>
<name>A0A167EC25_9ASCO</name>
<evidence type="ECO:0000313" key="11">
    <source>
        <dbReference type="EMBL" id="ANB13890.1"/>
    </source>
</evidence>
<dbReference type="PANTHER" id="PTHR21072">
    <property type="entry name" value="GPI TRANSAMIDASE COMPONENT PIG-S"/>
    <property type="match status" value="1"/>
</dbReference>
<evidence type="ECO:0000256" key="8">
    <source>
        <dbReference type="ARBA" id="ARBA00023136"/>
    </source>
</evidence>
<evidence type="ECO:0000256" key="9">
    <source>
        <dbReference type="ARBA" id="ARBA00023180"/>
    </source>
</evidence>
<evidence type="ECO:0000256" key="4">
    <source>
        <dbReference type="ARBA" id="ARBA00022502"/>
    </source>
</evidence>
<dbReference type="AlphaFoldDB" id="A0A167EC25"/>
<gene>
    <name evidence="11" type="primary">GPI17</name>
    <name evidence="11" type="ORF">AWJ20_4841</name>
</gene>
<dbReference type="KEGG" id="slb:AWJ20_4841"/>
<keyword evidence="12" id="KW-1185">Reference proteome</keyword>
<keyword evidence="9" id="KW-0325">Glycoprotein</keyword>
<evidence type="ECO:0000256" key="5">
    <source>
        <dbReference type="ARBA" id="ARBA00022692"/>
    </source>
</evidence>
<evidence type="ECO:0000256" key="10">
    <source>
        <dbReference type="SAM" id="Phobius"/>
    </source>
</evidence>
<sequence length="487" mass="54824">MASEEAIGNIRRRRWIVLSYLLLGGLIGLPIWIWTTSIWRAPLSYEEMDMYDHNIQDLINVKIPVYLNVGTEFPDLVKSTQLVVNRKLEDRGIKQWNLEILSGRGDANSYNVAFRLGEDDEYIISEVSRDVLITYSIDSVSLGVVPELVSIILVDHLFADELSLLEDAIGQKKQGLDNSDSSDKIVSYSPNYHLTFSLFYGGGDKISWDISQALDEHFAHLKESYARISNLTIDTQVQYYSDLGCNIHHDEENNQWLLDHNDLSTFVNFAEWSLTSIHSYPTLHFILYIPSPKQSPMIIVDSNTNSFSIPQWGGVQIWNKPEASKSHLTVSDLLPILETFSSQFLGLVGAPVHPKSPVIRLDFLSRLSTIRALISASHTLGSLHRLSQSLPDIAIPQPVLYAVKSALLAIQGSLYSLSTGQFTQAIKLAGDALRQSENAFFEKEMVQQAFFPEEHKVAIYLPLLGPIGIVLLMGTLRCFKEFKTHGW</sequence>
<organism evidence="11 12">
    <name type="scientific">Sugiyamaella lignohabitans</name>
    <dbReference type="NCBI Taxonomy" id="796027"/>
    <lineage>
        <taxon>Eukaryota</taxon>
        <taxon>Fungi</taxon>
        <taxon>Dikarya</taxon>
        <taxon>Ascomycota</taxon>
        <taxon>Saccharomycotina</taxon>
        <taxon>Dipodascomycetes</taxon>
        <taxon>Dipodascales</taxon>
        <taxon>Trichomonascaceae</taxon>
        <taxon>Sugiyamaella</taxon>
    </lineage>
</organism>
<comment type="subcellular location">
    <subcellularLocation>
        <location evidence="1">Endoplasmic reticulum membrane</location>
        <topology evidence="1">Multi-pass membrane protein</topology>
    </subcellularLocation>
</comment>
<keyword evidence="5 10" id="KW-0812">Transmembrane</keyword>
<comment type="similarity">
    <text evidence="3">Belongs to the PIGS family.</text>
</comment>
<evidence type="ECO:0000256" key="2">
    <source>
        <dbReference type="ARBA" id="ARBA00004687"/>
    </source>
</evidence>
<accession>A0A167EC25</accession>
<keyword evidence="7 10" id="KW-1133">Transmembrane helix</keyword>
<dbReference type="GeneID" id="30037017"/>
<keyword evidence="4" id="KW-0337">GPI-anchor biosynthesis</keyword>
<evidence type="ECO:0000313" key="12">
    <source>
        <dbReference type="Proteomes" id="UP000189580"/>
    </source>
</evidence>
<keyword evidence="6" id="KW-0256">Endoplasmic reticulum</keyword>
<protein>
    <submittedName>
        <fullName evidence="11">Gpi17p</fullName>
    </submittedName>
</protein>
<evidence type="ECO:0000256" key="1">
    <source>
        <dbReference type="ARBA" id="ARBA00004477"/>
    </source>
</evidence>
<dbReference type="Proteomes" id="UP000189580">
    <property type="component" value="Chromosome d"/>
</dbReference>
<proteinExistence type="inferred from homology"/>
<dbReference type="GO" id="GO:0006506">
    <property type="term" value="P:GPI anchor biosynthetic process"/>
    <property type="evidence" value="ECO:0007669"/>
    <property type="project" value="UniProtKB-UniPathway"/>
</dbReference>
<feature type="transmembrane region" description="Helical" evidence="10">
    <location>
        <begin position="15"/>
        <end position="34"/>
    </location>
</feature>
<dbReference type="EMBL" id="CP014502">
    <property type="protein sequence ID" value="ANB13890.1"/>
    <property type="molecule type" value="Genomic_DNA"/>
</dbReference>
<feature type="transmembrane region" description="Helical" evidence="10">
    <location>
        <begin position="457"/>
        <end position="479"/>
    </location>
</feature>